<dbReference type="InterPro" id="IPR036034">
    <property type="entry name" value="PDZ_sf"/>
</dbReference>
<evidence type="ECO:0000256" key="1">
    <source>
        <dbReference type="ARBA" id="ARBA00009179"/>
    </source>
</evidence>
<keyword evidence="2" id="KW-0645">Protease</keyword>
<gene>
    <name evidence="7" type="ORF">IAI61_11150</name>
</gene>
<comment type="caution">
    <text evidence="7">The sequence shown here is derived from an EMBL/GenBank/DDBJ whole genome shotgun (WGS) entry which is preliminary data.</text>
</comment>
<dbReference type="InterPro" id="IPR029045">
    <property type="entry name" value="ClpP/crotonase-like_dom_sf"/>
</dbReference>
<dbReference type="Gene3D" id="3.30.750.44">
    <property type="match status" value="1"/>
</dbReference>
<feature type="chain" id="PRO_5045327990" evidence="5">
    <location>
        <begin position="24"/>
        <end position="517"/>
    </location>
</feature>
<dbReference type="Gene3D" id="2.30.42.10">
    <property type="match status" value="1"/>
</dbReference>
<dbReference type="PANTHER" id="PTHR32060:SF30">
    <property type="entry name" value="CARBOXY-TERMINAL PROCESSING PROTEASE CTPA"/>
    <property type="match status" value="1"/>
</dbReference>
<dbReference type="Proteomes" id="UP001518989">
    <property type="component" value="Unassembled WGS sequence"/>
</dbReference>
<dbReference type="SMART" id="SM00245">
    <property type="entry name" value="TSPc"/>
    <property type="match status" value="1"/>
</dbReference>
<keyword evidence="5" id="KW-0732">Signal</keyword>
<dbReference type="InterPro" id="IPR001478">
    <property type="entry name" value="PDZ"/>
</dbReference>
<name>A0ABS3KQ79_9PROT</name>
<evidence type="ECO:0000256" key="2">
    <source>
        <dbReference type="ARBA" id="ARBA00022670"/>
    </source>
</evidence>
<organism evidence="7 8">
    <name type="scientific">Roseomonas haemaphysalidis</name>
    <dbReference type="NCBI Taxonomy" id="2768162"/>
    <lineage>
        <taxon>Bacteria</taxon>
        <taxon>Pseudomonadati</taxon>
        <taxon>Pseudomonadota</taxon>
        <taxon>Alphaproteobacteria</taxon>
        <taxon>Acetobacterales</taxon>
        <taxon>Roseomonadaceae</taxon>
        <taxon>Roseomonas</taxon>
    </lineage>
</organism>
<dbReference type="Pfam" id="PF17820">
    <property type="entry name" value="PDZ_6"/>
    <property type="match status" value="1"/>
</dbReference>
<evidence type="ECO:0000256" key="5">
    <source>
        <dbReference type="SAM" id="SignalP"/>
    </source>
</evidence>
<protein>
    <submittedName>
        <fullName evidence="7">PDZ domain-containing protein</fullName>
    </submittedName>
</protein>
<dbReference type="PANTHER" id="PTHR32060">
    <property type="entry name" value="TAIL-SPECIFIC PROTEASE"/>
    <property type="match status" value="1"/>
</dbReference>
<dbReference type="SUPFAM" id="SSF52096">
    <property type="entry name" value="ClpP/crotonase"/>
    <property type="match status" value="1"/>
</dbReference>
<feature type="domain" description="PDZ" evidence="6">
    <location>
        <begin position="170"/>
        <end position="251"/>
    </location>
</feature>
<dbReference type="EMBL" id="JACTNG010000005">
    <property type="protein sequence ID" value="MBO1079587.1"/>
    <property type="molecule type" value="Genomic_DNA"/>
</dbReference>
<dbReference type="InterPro" id="IPR004447">
    <property type="entry name" value="Peptidase_S41A"/>
</dbReference>
<reference evidence="7 8" key="1">
    <citation type="submission" date="2020-09" db="EMBL/GenBank/DDBJ databases">
        <title>Roseomonas.</title>
        <authorList>
            <person name="Zhu W."/>
        </authorList>
    </citation>
    <scope>NUCLEOTIDE SEQUENCE [LARGE SCALE GENOMIC DNA]</scope>
    <source>
        <strain evidence="7 8">573</strain>
    </source>
</reference>
<proteinExistence type="inferred from homology"/>
<sequence>MARLARGASLVLLVLLSALPARAQDAFPRSLVLPVLQQAFDAILERHLESAAPADMALWSLRGLGAIDVRLGADVRSGALRLSQDDRLLAEAPVLNPAVPQQLGPPRRIARLEQPAADALAATLTGFYEVAWAASPVLRQAGVERMLQSGFEELFNHLDPYSRYVTAPEALQVRDRRVGQSSLGLRLVAGRRGVVVAGLVADGPAARAGLRAGDELLSIDGEAVSPRRINEAAELLEGPAGSAVALIVRRGSQRLAVNLRRSDEPRQTVRAEQRDGILWLRLSGFAANTTDALTRTVQDAFAQPQPPRGTVLDLRGNRGGVLHQAMTVADAFLAGGRIASSLGRHPDSVRAWDAGGNDLTQGRPLVVLVDGRTASSAEIVAAALSDRGRGVVVGSSTLGKGLIQIVIPLSNGAEVLISWSRVLAPLGWPVQGLGVQPAICTSLGQDEAQNELAQLAAGRPPRAAVLARAHAARAPVPASEVASLRGTCPPAEERELDSEVARVLIDQPRLYAVALSP</sequence>
<evidence type="ECO:0000256" key="4">
    <source>
        <dbReference type="ARBA" id="ARBA00022825"/>
    </source>
</evidence>
<dbReference type="SUPFAM" id="SSF50156">
    <property type="entry name" value="PDZ domain-like"/>
    <property type="match status" value="1"/>
</dbReference>
<dbReference type="InterPro" id="IPR005151">
    <property type="entry name" value="Tail-specific_protease"/>
</dbReference>
<dbReference type="CDD" id="cd07560">
    <property type="entry name" value="Peptidase_S41_CPP"/>
    <property type="match status" value="1"/>
</dbReference>
<accession>A0ABS3KQ79</accession>
<dbReference type="SMART" id="SM00228">
    <property type="entry name" value="PDZ"/>
    <property type="match status" value="1"/>
</dbReference>
<keyword evidence="8" id="KW-1185">Reference proteome</keyword>
<dbReference type="RefSeq" id="WP_207417239.1">
    <property type="nucleotide sequence ID" value="NZ_CP061177.1"/>
</dbReference>
<dbReference type="InterPro" id="IPR041489">
    <property type="entry name" value="PDZ_6"/>
</dbReference>
<dbReference type="Pfam" id="PF03572">
    <property type="entry name" value="Peptidase_S41"/>
    <property type="match status" value="1"/>
</dbReference>
<dbReference type="PROSITE" id="PS50106">
    <property type="entry name" value="PDZ"/>
    <property type="match status" value="1"/>
</dbReference>
<dbReference type="Gene3D" id="3.90.226.10">
    <property type="entry name" value="2-enoyl-CoA Hydratase, Chain A, domain 1"/>
    <property type="match status" value="1"/>
</dbReference>
<comment type="similarity">
    <text evidence="1">Belongs to the peptidase S41A family.</text>
</comment>
<keyword evidence="4" id="KW-0720">Serine protease</keyword>
<evidence type="ECO:0000313" key="7">
    <source>
        <dbReference type="EMBL" id="MBO1079587.1"/>
    </source>
</evidence>
<evidence type="ECO:0000256" key="3">
    <source>
        <dbReference type="ARBA" id="ARBA00022801"/>
    </source>
</evidence>
<keyword evidence="3" id="KW-0378">Hydrolase</keyword>
<evidence type="ECO:0000259" key="6">
    <source>
        <dbReference type="PROSITE" id="PS50106"/>
    </source>
</evidence>
<feature type="signal peptide" evidence="5">
    <location>
        <begin position="1"/>
        <end position="23"/>
    </location>
</feature>
<evidence type="ECO:0000313" key="8">
    <source>
        <dbReference type="Proteomes" id="UP001518989"/>
    </source>
</evidence>